<gene>
    <name evidence="2" type="ORF">BGZ80_003975</name>
</gene>
<dbReference type="InterPro" id="IPR035979">
    <property type="entry name" value="RBD_domain_sf"/>
</dbReference>
<name>A0A9P6SWB0_9FUNG</name>
<evidence type="ECO:0008006" key="4">
    <source>
        <dbReference type="Google" id="ProtNLM"/>
    </source>
</evidence>
<reference evidence="2" key="1">
    <citation type="journal article" date="2020" name="Fungal Divers.">
        <title>Resolving the Mortierellaceae phylogeny through synthesis of multi-gene phylogenetics and phylogenomics.</title>
        <authorList>
            <person name="Vandepol N."/>
            <person name="Liber J."/>
            <person name="Desiro A."/>
            <person name="Na H."/>
            <person name="Kennedy M."/>
            <person name="Barry K."/>
            <person name="Grigoriev I.V."/>
            <person name="Miller A.N."/>
            <person name="O'Donnell K."/>
            <person name="Stajich J.E."/>
            <person name="Bonito G."/>
        </authorList>
    </citation>
    <scope>NUCLEOTIDE SEQUENCE</scope>
    <source>
        <strain evidence="2">NRRL 2769</strain>
    </source>
</reference>
<dbReference type="Gene3D" id="3.30.70.330">
    <property type="match status" value="1"/>
</dbReference>
<feature type="region of interest" description="Disordered" evidence="1">
    <location>
        <begin position="592"/>
        <end position="618"/>
    </location>
</feature>
<keyword evidence="3" id="KW-1185">Reference proteome</keyword>
<feature type="region of interest" description="Disordered" evidence="1">
    <location>
        <begin position="514"/>
        <end position="535"/>
    </location>
</feature>
<feature type="compositionally biased region" description="Low complexity" evidence="1">
    <location>
        <begin position="517"/>
        <end position="531"/>
    </location>
</feature>
<feature type="region of interest" description="Disordered" evidence="1">
    <location>
        <begin position="1312"/>
        <end position="1348"/>
    </location>
</feature>
<organism evidence="2 3">
    <name type="scientific">Entomortierella chlamydospora</name>
    <dbReference type="NCBI Taxonomy" id="101097"/>
    <lineage>
        <taxon>Eukaryota</taxon>
        <taxon>Fungi</taxon>
        <taxon>Fungi incertae sedis</taxon>
        <taxon>Mucoromycota</taxon>
        <taxon>Mortierellomycotina</taxon>
        <taxon>Mortierellomycetes</taxon>
        <taxon>Mortierellales</taxon>
        <taxon>Mortierellaceae</taxon>
        <taxon>Entomortierella</taxon>
    </lineage>
</organism>
<feature type="region of interest" description="Disordered" evidence="1">
    <location>
        <begin position="691"/>
        <end position="718"/>
    </location>
</feature>
<protein>
    <recommendedName>
        <fullName evidence="4">RRM domain-containing protein</fullName>
    </recommendedName>
</protein>
<feature type="region of interest" description="Disordered" evidence="1">
    <location>
        <begin position="222"/>
        <end position="256"/>
    </location>
</feature>
<dbReference type="Proteomes" id="UP000703661">
    <property type="component" value="Unassembled WGS sequence"/>
</dbReference>
<evidence type="ECO:0000313" key="2">
    <source>
        <dbReference type="EMBL" id="KAG0007997.1"/>
    </source>
</evidence>
<dbReference type="SUPFAM" id="SSF54928">
    <property type="entry name" value="RNA-binding domain, RBD"/>
    <property type="match status" value="1"/>
</dbReference>
<feature type="compositionally biased region" description="Polar residues" evidence="1">
    <location>
        <begin position="222"/>
        <end position="236"/>
    </location>
</feature>
<dbReference type="EMBL" id="JAAAID010002087">
    <property type="protein sequence ID" value="KAG0007997.1"/>
    <property type="molecule type" value="Genomic_DNA"/>
</dbReference>
<feature type="compositionally biased region" description="Low complexity" evidence="1">
    <location>
        <begin position="1329"/>
        <end position="1338"/>
    </location>
</feature>
<comment type="caution">
    <text evidence="2">The sequence shown here is derived from an EMBL/GenBank/DDBJ whole genome shotgun (WGS) entry which is preliminary data.</text>
</comment>
<feature type="compositionally biased region" description="Polar residues" evidence="1">
    <location>
        <begin position="1237"/>
        <end position="1265"/>
    </location>
</feature>
<evidence type="ECO:0000313" key="3">
    <source>
        <dbReference type="Proteomes" id="UP000703661"/>
    </source>
</evidence>
<sequence length="1444" mass="156233">MSTFASDASPANATRNIRFAWNDNPNHDAHDSLERNGPSRDLCIPTTSDRSFPSSLGRLQPSSSLFEENEIDMAKLFPNDTAMNKQSTRSFASGVSEMFGRRASLSQLSVFGGIWDQPDPVSLLKHSNSPEVDSFNDVFVFPVATADTSKKTNECVDLVSSLYDNPETDQKGGASGTEQDQNIPITASMSLSAAQDKLNYLASEDSHSQQVPVHLQRQFPNTQQHYQPPPRSLSSHRNSRIHPNPIQPPAVSHAKKASIDELISNNQQLGQEPIQHGGFIPGFDIWSNRGDGQLLGPNTGVRHDIPSQRRKSESILHDLTDFSCVTFNSIYQSNATSDANPSFSVVSASSTRSASPLDANSTCQQSASELFGGGSSLNMCLGSLSSELHLHPQSSLDQDVNSGGQFDSLQTGLHPVNHHGNSSNSHEMCGLCSVQRATVSMGGCGHRVCDVCHRHEKHRSMRLFQSEIPPCPFCAHGVVSTPYTATASDKHSSAQAGVDAIKQSPLPQMNQLSYANQQQQQRYIPQKQPPQNSAQEEIYDRYPHNSQYHYMFPGYNANGASGTTGGLFNHNSQNSHYKLPQGLPIQATAVNSSNQRHSLHFQSQEHTSQSSGLNHHASNFQPANSVSLGATQQEYLNLSAMGRPGMISPPTGMWHEGGVASASSNYGAQDLQYSQQHCPSQAQLTQIQQRRGSQHHIFHSPNSGTGGHHQAHSYYGGVNNNNNNGVGVNMSLSFTILPDLPPAVPPTSPTTKAIQWAVVRVTNIPWDISLQDMHSFFSGFPFPPEHLLSQNVHILMDRATGKTFNSAFIELALTPHQAGMVASARNLKVLKGRLVTVELSSQDELLRAVFPKWIGQFLHGDPMIPGVRQKKNRGNPRSAEEQNNSPSSGQSTLGARGSNPKQQSEVSSTISAIESTTFVTREEINALLVVCRNYKLHFSRKCAERPFENILSIIAKYPWHQPHRILPLHRDHIFELLKLSIESLRTHLNKEYNTIHPTLMTRMVRSAILTPAFTERQKAMVLHVAGCTCPEDIIGWMSPPAPAEAETNDDKINIETKNTPSEDITLEQVPEGVVEEAQKSTLLLNPEDGCHIDGQIESLGISDETKGNVRLINAIVAQQSAKTSGPPTPSPGDVEINVSNLMESSPSISVANTEPANKPENNISSGAPQLNIGMATTTSTVSVSGVTTNPGVSNVPLAPSYAAAVTKRSANLISNGSQALGTPTSSSASDPTPTASKNCTMSSQSTPNETWKQQMSRNMGQQQHQNHSDRPFSFSNFQEFTAPNALLATGAIKSAESALVDTGNCIDDQRLRNGSVPRLGQQPLVQTKSTVSSSATSAREMAPTNTSPRLLSPVIPSVPIHITPASVASDSIVLAVLEEKTKSESILDAIKTITQSTPRLPKPGSSSQMGSFISGTSLSSVAATVSTMGEHANRQQRCEGGETL</sequence>
<feature type="region of interest" description="Disordered" evidence="1">
    <location>
        <begin position="1215"/>
        <end position="1275"/>
    </location>
</feature>
<dbReference type="InterPro" id="IPR012677">
    <property type="entry name" value="Nucleotide-bd_a/b_plait_sf"/>
</dbReference>
<dbReference type="CDD" id="cd12254">
    <property type="entry name" value="RRM_hnRNPH_ESRPs_RBM12_like"/>
    <property type="match status" value="1"/>
</dbReference>
<accession>A0A9P6SWB0</accession>
<feature type="compositionally biased region" description="Polar residues" evidence="1">
    <location>
        <begin position="881"/>
        <end position="908"/>
    </location>
</feature>
<dbReference type="GO" id="GO:0003676">
    <property type="term" value="F:nucleic acid binding"/>
    <property type="evidence" value="ECO:0007669"/>
    <property type="project" value="InterPro"/>
</dbReference>
<feature type="region of interest" description="Disordered" evidence="1">
    <location>
        <begin position="864"/>
        <end position="908"/>
    </location>
</feature>
<evidence type="ECO:0000256" key="1">
    <source>
        <dbReference type="SAM" id="MobiDB-lite"/>
    </source>
</evidence>
<proteinExistence type="predicted"/>
<feature type="compositionally biased region" description="Low complexity" evidence="1">
    <location>
        <begin position="1222"/>
        <end position="1236"/>
    </location>
</feature>